<proteinExistence type="predicted"/>
<keyword evidence="2" id="KW-1185">Reference proteome</keyword>
<dbReference type="Gene3D" id="3.90.190.10">
    <property type="entry name" value="Protein tyrosine phosphatase superfamily"/>
    <property type="match status" value="1"/>
</dbReference>
<gene>
    <name evidence="1" type="ORF">SARC_17963</name>
</gene>
<evidence type="ECO:0000313" key="1">
    <source>
        <dbReference type="EMBL" id="KNC69527.1"/>
    </source>
</evidence>
<dbReference type="InterPro" id="IPR029021">
    <property type="entry name" value="Prot-tyrosine_phosphatase-like"/>
</dbReference>
<feature type="non-terminal residue" evidence="1">
    <location>
        <position position="1"/>
    </location>
</feature>
<dbReference type="GeneID" id="25918467"/>
<dbReference type="EMBL" id="KQ254565">
    <property type="protein sequence ID" value="KNC69527.1"/>
    <property type="molecule type" value="Genomic_DNA"/>
</dbReference>
<dbReference type="AlphaFoldDB" id="A0A0L0EYG5"/>
<name>A0A0L0EYG5_9EUKA</name>
<organism evidence="1 2">
    <name type="scientific">Sphaeroforma arctica JP610</name>
    <dbReference type="NCBI Taxonomy" id="667725"/>
    <lineage>
        <taxon>Eukaryota</taxon>
        <taxon>Ichthyosporea</taxon>
        <taxon>Ichthyophonida</taxon>
        <taxon>Sphaeroforma</taxon>
    </lineage>
</organism>
<protein>
    <submittedName>
        <fullName evidence="1">Uncharacterized protein</fullName>
    </submittedName>
</protein>
<accession>A0A0L0EYG5</accession>
<evidence type="ECO:0000313" key="2">
    <source>
        <dbReference type="Proteomes" id="UP000054560"/>
    </source>
</evidence>
<dbReference type="RefSeq" id="XP_014143429.1">
    <property type="nucleotide sequence ID" value="XM_014287954.1"/>
</dbReference>
<reference evidence="1 2" key="1">
    <citation type="submission" date="2011-02" db="EMBL/GenBank/DDBJ databases">
        <title>The Genome Sequence of Sphaeroforma arctica JP610.</title>
        <authorList>
            <consortium name="The Broad Institute Genome Sequencing Platform"/>
            <person name="Russ C."/>
            <person name="Cuomo C."/>
            <person name="Young S.K."/>
            <person name="Zeng Q."/>
            <person name="Gargeya S."/>
            <person name="Alvarado L."/>
            <person name="Berlin A."/>
            <person name="Chapman S.B."/>
            <person name="Chen Z."/>
            <person name="Freedman E."/>
            <person name="Gellesch M."/>
            <person name="Goldberg J."/>
            <person name="Griggs A."/>
            <person name="Gujja S."/>
            <person name="Heilman E."/>
            <person name="Heiman D."/>
            <person name="Howarth C."/>
            <person name="Mehta T."/>
            <person name="Neiman D."/>
            <person name="Pearson M."/>
            <person name="Roberts A."/>
            <person name="Saif S."/>
            <person name="Shea T."/>
            <person name="Shenoy N."/>
            <person name="Sisk P."/>
            <person name="Stolte C."/>
            <person name="Sykes S."/>
            <person name="White J."/>
            <person name="Yandava C."/>
            <person name="Burger G."/>
            <person name="Gray M.W."/>
            <person name="Holland P.W.H."/>
            <person name="King N."/>
            <person name="Lang F.B.F."/>
            <person name="Roger A.J."/>
            <person name="Ruiz-Trillo I."/>
            <person name="Haas B."/>
            <person name="Nusbaum C."/>
            <person name="Birren B."/>
        </authorList>
    </citation>
    <scope>NUCLEOTIDE SEQUENCE [LARGE SCALE GENOMIC DNA]</scope>
    <source>
        <strain evidence="1 2">JP610</strain>
    </source>
</reference>
<dbReference type="Proteomes" id="UP000054560">
    <property type="component" value="Unassembled WGS sequence"/>
</dbReference>
<sequence>VPEHQGKEIHHCFSTQSPVHAANAAVLIGAYAMLSLNMAPQGIKIILAKLSVSRWGN</sequence>